<dbReference type="PIRSF" id="PIRSF018266">
    <property type="entry name" value="FecR"/>
    <property type="match status" value="1"/>
</dbReference>
<proteinExistence type="predicted"/>
<keyword evidence="1" id="KW-1133">Transmembrane helix</keyword>
<evidence type="ECO:0000256" key="1">
    <source>
        <dbReference type="SAM" id="Phobius"/>
    </source>
</evidence>
<dbReference type="InterPro" id="IPR012373">
    <property type="entry name" value="Ferrdict_sens_TM"/>
</dbReference>
<sequence>MEFIITKEIMFNYFSGHASALQKKLIAESLADPKNLEIYYAYLEEWEKCQPQFLPDLPAAFTKNLERIHSTEQQPRRLRKGAAIHPLHVLTSLLAIRVAACILVLGLTGYFFRDHIIYENYETAYGELRSFTLSDSSSVVLNSNSTLRVPRFTFAVWSREVRLSGEAEFHVRRRGDKLRFVVHTPGNNTVTVLGTEFSVYSRNNKTDVTLNKGKVELASVNSPEPTVMKPGEKGSFAPDGSIHIHALSPGELSSQTAWKEQRFAFNHTTLTEIAVQIRDVFGTDIRINDPSLASRQLTGTFKAQTADDLLEVLKEMLGIEVIKVKKQVHLIPKPTNTN</sequence>
<dbReference type="Gene3D" id="3.55.50.30">
    <property type="match status" value="1"/>
</dbReference>
<feature type="domain" description="Protein FecR C-terminal" evidence="3">
    <location>
        <begin position="262"/>
        <end position="327"/>
    </location>
</feature>
<dbReference type="PANTHER" id="PTHR30273">
    <property type="entry name" value="PERIPLASMIC SIGNAL SENSOR AND SIGMA FACTOR ACTIVATOR FECR-RELATED"/>
    <property type="match status" value="1"/>
</dbReference>
<organism evidence="4 5">
    <name type="scientific">Dyadobacter linearis</name>
    <dbReference type="NCBI Taxonomy" id="2823330"/>
    <lineage>
        <taxon>Bacteria</taxon>
        <taxon>Pseudomonadati</taxon>
        <taxon>Bacteroidota</taxon>
        <taxon>Cytophagia</taxon>
        <taxon>Cytophagales</taxon>
        <taxon>Spirosomataceae</taxon>
        <taxon>Dyadobacter</taxon>
    </lineage>
</organism>
<keyword evidence="1" id="KW-0472">Membrane</keyword>
<evidence type="ECO:0008006" key="6">
    <source>
        <dbReference type="Google" id="ProtNLM"/>
    </source>
</evidence>
<gene>
    <name evidence="4" type="ORF">DYBT9623_04269</name>
</gene>
<feature type="domain" description="FecR protein" evidence="2">
    <location>
        <begin position="120"/>
        <end position="216"/>
    </location>
</feature>
<protein>
    <recommendedName>
        <fullName evidence="6">FecR family protein</fullName>
    </recommendedName>
</protein>
<dbReference type="InterPro" id="IPR006860">
    <property type="entry name" value="FecR"/>
</dbReference>
<dbReference type="Pfam" id="PF04773">
    <property type="entry name" value="FecR"/>
    <property type="match status" value="1"/>
</dbReference>
<dbReference type="EMBL" id="CAJRAU010000006">
    <property type="protein sequence ID" value="CAG5072708.1"/>
    <property type="molecule type" value="Genomic_DNA"/>
</dbReference>
<feature type="transmembrane region" description="Helical" evidence="1">
    <location>
        <begin position="87"/>
        <end position="112"/>
    </location>
</feature>
<dbReference type="Proteomes" id="UP000679725">
    <property type="component" value="Unassembled WGS sequence"/>
</dbReference>
<dbReference type="InterPro" id="IPR032508">
    <property type="entry name" value="FecR_C"/>
</dbReference>
<accession>A0ABN7RHA4</accession>
<comment type="caution">
    <text evidence="4">The sequence shown here is derived from an EMBL/GenBank/DDBJ whole genome shotgun (WGS) entry which is preliminary data.</text>
</comment>
<name>A0ABN7RHA4_9BACT</name>
<keyword evidence="5" id="KW-1185">Reference proteome</keyword>
<evidence type="ECO:0000259" key="2">
    <source>
        <dbReference type="Pfam" id="PF04773"/>
    </source>
</evidence>
<reference evidence="4 5" key="1">
    <citation type="submission" date="2021-04" db="EMBL/GenBank/DDBJ databases">
        <authorList>
            <person name="Rodrigo-Torres L."/>
            <person name="Arahal R. D."/>
            <person name="Lucena T."/>
        </authorList>
    </citation>
    <scope>NUCLEOTIDE SEQUENCE [LARGE SCALE GENOMIC DNA]</scope>
    <source>
        <strain evidence="4 5">CECT 9623</strain>
    </source>
</reference>
<evidence type="ECO:0000259" key="3">
    <source>
        <dbReference type="Pfam" id="PF16344"/>
    </source>
</evidence>
<dbReference type="Gene3D" id="2.60.120.1440">
    <property type="match status" value="1"/>
</dbReference>
<dbReference type="Pfam" id="PF16344">
    <property type="entry name" value="FecR_C"/>
    <property type="match status" value="1"/>
</dbReference>
<dbReference type="RefSeq" id="WP_215235543.1">
    <property type="nucleotide sequence ID" value="NZ_CAJRAU010000006.1"/>
</dbReference>
<dbReference type="PANTHER" id="PTHR30273:SF2">
    <property type="entry name" value="PROTEIN FECR"/>
    <property type="match status" value="1"/>
</dbReference>
<keyword evidence="1" id="KW-0812">Transmembrane</keyword>
<evidence type="ECO:0000313" key="5">
    <source>
        <dbReference type="Proteomes" id="UP000679725"/>
    </source>
</evidence>
<evidence type="ECO:0000313" key="4">
    <source>
        <dbReference type="EMBL" id="CAG5072708.1"/>
    </source>
</evidence>